<gene>
    <name evidence="15" type="ORF">FNV43_RR27171</name>
</gene>
<evidence type="ECO:0000256" key="5">
    <source>
        <dbReference type="ARBA" id="ARBA00022692"/>
    </source>
</evidence>
<dbReference type="OrthoDB" id="1600340at2759"/>
<comment type="similarity">
    <text evidence="2">Belongs to the RLP family.</text>
</comment>
<evidence type="ECO:0000256" key="13">
    <source>
        <dbReference type="SAM" id="SignalP"/>
    </source>
</evidence>
<dbReference type="FunFam" id="3.80.10.10:FF:000095">
    <property type="entry name" value="LRR receptor-like serine/threonine-protein kinase GSO1"/>
    <property type="match status" value="2"/>
</dbReference>
<dbReference type="FunFam" id="3.80.10.10:FF:000111">
    <property type="entry name" value="LRR receptor-like serine/threonine-protein kinase ERECTA"/>
    <property type="match status" value="1"/>
</dbReference>
<comment type="subcellular location">
    <subcellularLocation>
        <location evidence="1">Cell membrane</location>
        <topology evidence="1">Single-pass type I membrane protein</topology>
    </subcellularLocation>
</comment>
<evidence type="ECO:0000256" key="12">
    <source>
        <dbReference type="SAM" id="Phobius"/>
    </source>
</evidence>
<proteinExistence type="inferred from homology"/>
<dbReference type="Gene3D" id="3.80.10.10">
    <property type="entry name" value="Ribonuclease Inhibitor"/>
    <property type="match status" value="3"/>
</dbReference>
<dbReference type="SUPFAM" id="SSF52058">
    <property type="entry name" value="L domain-like"/>
    <property type="match status" value="3"/>
</dbReference>
<reference evidence="15" key="1">
    <citation type="submission" date="2020-03" db="EMBL/GenBank/DDBJ databases">
        <title>A high-quality chromosome-level genome assembly of a woody plant with both climbing and erect habits, Rhamnella rubrinervis.</title>
        <authorList>
            <person name="Lu Z."/>
            <person name="Yang Y."/>
            <person name="Zhu X."/>
            <person name="Sun Y."/>
        </authorList>
    </citation>
    <scope>NUCLEOTIDE SEQUENCE</scope>
    <source>
        <strain evidence="15">BYM</strain>
        <tissue evidence="15">Leaf</tissue>
    </source>
</reference>
<feature type="domain" description="Leucine-rich repeat-containing N-terminal plant-type" evidence="14">
    <location>
        <begin position="38"/>
        <end position="74"/>
    </location>
</feature>
<keyword evidence="8 12" id="KW-1133">Transmembrane helix</keyword>
<evidence type="ECO:0000313" key="16">
    <source>
        <dbReference type="Proteomes" id="UP000796880"/>
    </source>
</evidence>
<feature type="transmembrane region" description="Helical" evidence="12">
    <location>
        <begin position="927"/>
        <end position="949"/>
    </location>
</feature>
<evidence type="ECO:0000256" key="9">
    <source>
        <dbReference type="ARBA" id="ARBA00023136"/>
    </source>
</evidence>
<dbReference type="InterPro" id="IPR003591">
    <property type="entry name" value="Leu-rich_rpt_typical-subtyp"/>
</dbReference>
<dbReference type="Pfam" id="PF00560">
    <property type="entry name" value="LRR_1"/>
    <property type="match status" value="10"/>
</dbReference>
<keyword evidence="10" id="KW-0675">Receptor</keyword>
<dbReference type="EMBL" id="VOIH02000012">
    <property type="protein sequence ID" value="KAF3432431.1"/>
    <property type="molecule type" value="Genomic_DNA"/>
</dbReference>
<keyword evidence="4" id="KW-0433">Leucine-rich repeat</keyword>
<evidence type="ECO:0000256" key="11">
    <source>
        <dbReference type="ARBA" id="ARBA00023180"/>
    </source>
</evidence>
<dbReference type="InterPro" id="IPR001611">
    <property type="entry name" value="Leu-rich_rpt"/>
</dbReference>
<evidence type="ECO:0000256" key="8">
    <source>
        <dbReference type="ARBA" id="ARBA00022989"/>
    </source>
</evidence>
<dbReference type="InterPro" id="IPR032675">
    <property type="entry name" value="LRR_dom_sf"/>
</dbReference>
<evidence type="ECO:0000256" key="3">
    <source>
        <dbReference type="ARBA" id="ARBA00022475"/>
    </source>
</evidence>
<evidence type="ECO:0000313" key="15">
    <source>
        <dbReference type="EMBL" id="KAF3432431.1"/>
    </source>
</evidence>
<evidence type="ECO:0000256" key="2">
    <source>
        <dbReference type="ARBA" id="ARBA00009592"/>
    </source>
</evidence>
<keyword evidence="16" id="KW-1185">Reference proteome</keyword>
<dbReference type="Pfam" id="PF13855">
    <property type="entry name" value="LRR_8"/>
    <property type="match status" value="1"/>
</dbReference>
<keyword evidence="7" id="KW-0677">Repeat</keyword>
<dbReference type="AlphaFoldDB" id="A0A8K0GPF8"/>
<evidence type="ECO:0000259" key="14">
    <source>
        <dbReference type="Pfam" id="PF08263"/>
    </source>
</evidence>
<dbReference type="Proteomes" id="UP000796880">
    <property type="component" value="Unassembled WGS sequence"/>
</dbReference>
<keyword evidence="6 13" id="KW-0732">Signal</keyword>
<keyword evidence="3" id="KW-1003">Cell membrane</keyword>
<evidence type="ECO:0000256" key="4">
    <source>
        <dbReference type="ARBA" id="ARBA00022614"/>
    </source>
</evidence>
<dbReference type="SMART" id="SM00369">
    <property type="entry name" value="LRR_TYP"/>
    <property type="match status" value="9"/>
</dbReference>
<name>A0A8K0GPF8_9ROSA</name>
<dbReference type="PANTHER" id="PTHR48063">
    <property type="entry name" value="LRR RECEPTOR-LIKE KINASE"/>
    <property type="match status" value="1"/>
</dbReference>
<dbReference type="InterPro" id="IPR046956">
    <property type="entry name" value="RLP23-like"/>
</dbReference>
<evidence type="ECO:0000256" key="7">
    <source>
        <dbReference type="ARBA" id="ARBA00022737"/>
    </source>
</evidence>
<evidence type="ECO:0000256" key="10">
    <source>
        <dbReference type="ARBA" id="ARBA00023170"/>
    </source>
</evidence>
<evidence type="ECO:0000256" key="1">
    <source>
        <dbReference type="ARBA" id="ARBA00004251"/>
    </source>
</evidence>
<comment type="caution">
    <text evidence="15">The sequence shown here is derived from an EMBL/GenBank/DDBJ whole genome shotgun (WGS) entry which is preliminary data.</text>
</comment>
<keyword evidence="5 12" id="KW-0812">Transmembrane</keyword>
<accession>A0A8K0GPF8</accession>
<keyword evidence="11" id="KW-0325">Glycoprotein</keyword>
<dbReference type="GO" id="GO:0005886">
    <property type="term" value="C:plasma membrane"/>
    <property type="evidence" value="ECO:0007669"/>
    <property type="project" value="UniProtKB-SubCell"/>
</dbReference>
<keyword evidence="9 12" id="KW-0472">Membrane</keyword>
<sequence length="980" mass="109991">MAIIRIAIALYFWLFTLSIIHNCMFCSGNNSSVISCIETERQALLSLKQDLYDPSNRLASWVGEDCCKWSGIICHNITGHVRKLILRSPPPPPYVESFAEFEAYKKTLLGGKISPALLNLKHLHHLDLSNNDFGGNRIPKFLGSLASLRYLNLSQARFDGMVPCQIGNLTNLRTLDLHDVTTFNGYAMNIQWISHLSLLRYLDLSDVELHHASDWMEVTNSLPSLVVLRLSYCNLSFNSIPPIHHINFSSLAILDLSDNYYYLEYNIPSIPKSLYELSRLEFLNLQGNQLSGTISSDIKNLTSIKSLDLSSNELEGKLPPVGTQLCKLKEIHLSGNIWNQSISQVLDSLCGCVSDGLEVLDMYSNNLFGRLDRSQIWKFKALTEIYLSRNSISGHIPASLGNVSSLRYVDLSHNHFDGSLPESFGQLTKLEGLYISNNYLEGTISEAHFANTTKLRVLYASDNQLTLDLSPNWIPPFQLEGLSLWSWNLGPQFPLWLRSQEHLTFLDISKIRNDAIVVPSWFWNFSAQLTFLNLSHSHFQGRIPYISKIGNYSLEIDLSYNHFEGPLPCISSKVIGIDLSNNNFSGSISHFLCNKPKELMDLQSLTLANNQLSGQLPDCWSKWLNLNIINLSSNKFSGNIPSSMGSLISLNSLHLRNNNLSGEFPMSLQNCTELVALDIGENNLRGSIPGWIGSRLLKMRIISLRFNEFYGHLPDQLCALSSLQILDVSYNNLSGRIPRCFNNFSVMAQTSDYYTYGFSYTFGHHMAFMEDLLLVMKGRAEEYNTILGLVKSMDLSSNHLSGHIPSEMTSLSGLISLNLSNNLLVGEIPNQIGEMKALLSLDFSLNLLSGEIPQSMSTMSFLSHLNLSYNNLTGMIPLGTQLQSFTATSFIGNNLCGPPLTPNCNTSGGTVEKKNIEDDDCGLSWPWFYIGMGVGFAAGFWGVCWALIFNKTWRYTYFRFLDDMTDKIYVVIAIKVKKTL</sequence>
<feature type="signal peptide" evidence="13">
    <location>
        <begin position="1"/>
        <end position="18"/>
    </location>
</feature>
<dbReference type="InterPro" id="IPR013210">
    <property type="entry name" value="LRR_N_plant-typ"/>
</dbReference>
<feature type="chain" id="PRO_5035420445" description="Leucine-rich repeat-containing N-terminal plant-type domain-containing protein" evidence="13">
    <location>
        <begin position="19"/>
        <end position="980"/>
    </location>
</feature>
<evidence type="ECO:0000256" key="6">
    <source>
        <dbReference type="ARBA" id="ARBA00022729"/>
    </source>
</evidence>
<dbReference type="PANTHER" id="PTHR48063:SF98">
    <property type="entry name" value="LRR RECEPTOR-LIKE SERINE_THREONINE-PROTEIN KINASE FLS2"/>
    <property type="match status" value="1"/>
</dbReference>
<organism evidence="15 16">
    <name type="scientific">Rhamnella rubrinervis</name>
    <dbReference type="NCBI Taxonomy" id="2594499"/>
    <lineage>
        <taxon>Eukaryota</taxon>
        <taxon>Viridiplantae</taxon>
        <taxon>Streptophyta</taxon>
        <taxon>Embryophyta</taxon>
        <taxon>Tracheophyta</taxon>
        <taxon>Spermatophyta</taxon>
        <taxon>Magnoliopsida</taxon>
        <taxon>eudicotyledons</taxon>
        <taxon>Gunneridae</taxon>
        <taxon>Pentapetalae</taxon>
        <taxon>rosids</taxon>
        <taxon>fabids</taxon>
        <taxon>Rosales</taxon>
        <taxon>Rhamnaceae</taxon>
        <taxon>rhamnoid group</taxon>
        <taxon>Rhamneae</taxon>
        <taxon>Rhamnella</taxon>
    </lineage>
</organism>
<dbReference type="Pfam" id="PF08263">
    <property type="entry name" value="LRRNT_2"/>
    <property type="match status" value="1"/>
</dbReference>
<protein>
    <recommendedName>
        <fullName evidence="14">Leucine-rich repeat-containing N-terminal plant-type domain-containing protein</fullName>
    </recommendedName>
</protein>